<accession>A0A4C1ZAX3</accession>
<reference evidence="2 3" key="1">
    <citation type="journal article" date="2019" name="Commun. Biol.">
        <title>The bagworm genome reveals a unique fibroin gene that provides high tensile strength.</title>
        <authorList>
            <person name="Kono N."/>
            <person name="Nakamura H."/>
            <person name="Ohtoshi R."/>
            <person name="Tomita M."/>
            <person name="Numata K."/>
            <person name="Arakawa K."/>
        </authorList>
    </citation>
    <scope>NUCLEOTIDE SEQUENCE [LARGE SCALE GENOMIC DNA]</scope>
</reference>
<proteinExistence type="predicted"/>
<keyword evidence="3" id="KW-1185">Reference proteome</keyword>
<dbReference type="AlphaFoldDB" id="A0A4C1ZAX3"/>
<evidence type="ECO:0000256" key="1">
    <source>
        <dbReference type="SAM" id="MobiDB-lite"/>
    </source>
</evidence>
<dbReference type="EMBL" id="BGZK01001672">
    <property type="protein sequence ID" value="GBP84323.1"/>
    <property type="molecule type" value="Genomic_DNA"/>
</dbReference>
<name>A0A4C1ZAX3_EUMVA</name>
<comment type="caution">
    <text evidence="2">The sequence shown here is derived from an EMBL/GenBank/DDBJ whole genome shotgun (WGS) entry which is preliminary data.</text>
</comment>
<feature type="region of interest" description="Disordered" evidence="1">
    <location>
        <begin position="69"/>
        <end position="97"/>
    </location>
</feature>
<feature type="region of interest" description="Disordered" evidence="1">
    <location>
        <begin position="16"/>
        <end position="37"/>
    </location>
</feature>
<evidence type="ECO:0000313" key="2">
    <source>
        <dbReference type="EMBL" id="GBP84323.1"/>
    </source>
</evidence>
<dbReference type="Proteomes" id="UP000299102">
    <property type="component" value="Unassembled WGS sequence"/>
</dbReference>
<protein>
    <submittedName>
        <fullName evidence="2">Uncharacterized protein</fullName>
    </submittedName>
</protein>
<evidence type="ECO:0000313" key="3">
    <source>
        <dbReference type="Proteomes" id="UP000299102"/>
    </source>
</evidence>
<gene>
    <name evidence="2" type="ORF">EVAR_61540_1</name>
</gene>
<sequence>MFSHFWHSTEPQCRTIEFHPKEHRRGNSPSELPPANGYRSELSQCFVYRYRSSPSAPYREPNVYIRGNEGRRTRAGARRQANTSAPTDCQTGRVVIS</sequence>
<organism evidence="2 3">
    <name type="scientific">Eumeta variegata</name>
    <name type="common">Bagworm moth</name>
    <name type="synonym">Eumeta japonica</name>
    <dbReference type="NCBI Taxonomy" id="151549"/>
    <lineage>
        <taxon>Eukaryota</taxon>
        <taxon>Metazoa</taxon>
        <taxon>Ecdysozoa</taxon>
        <taxon>Arthropoda</taxon>
        <taxon>Hexapoda</taxon>
        <taxon>Insecta</taxon>
        <taxon>Pterygota</taxon>
        <taxon>Neoptera</taxon>
        <taxon>Endopterygota</taxon>
        <taxon>Lepidoptera</taxon>
        <taxon>Glossata</taxon>
        <taxon>Ditrysia</taxon>
        <taxon>Tineoidea</taxon>
        <taxon>Psychidae</taxon>
        <taxon>Oiketicinae</taxon>
        <taxon>Eumeta</taxon>
    </lineage>
</organism>